<dbReference type="PANTHER" id="PTHR16453">
    <property type="entry name" value="WD40 DOMAIN-CONTAINING PROTEIN MIO FAMILY MEMBER"/>
    <property type="match status" value="1"/>
</dbReference>
<dbReference type="InterPro" id="IPR037593">
    <property type="entry name" value="MIOS/Sea4"/>
</dbReference>
<evidence type="ECO:0000259" key="7">
    <source>
        <dbReference type="Pfam" id="PF21719"/>
    </source>
</evidence>
<dbReference type="SUPFAM" id="SSF50978">
    <property type="entry name" value="WD40 repeat-like"/>
    <property type="match status" value="1"/>
</dbReference>
<dbReference type="GO" id="GO:0005737">
    <property type="term" value="C:cytoplasm"/>
    <property type="evidence" value="ECO:0007669"/>
    <property type="project" value="TreeGrafter"/>
</dbReference>
<evidence type="ECO:0000256" key="1">
    <source>
        <dbReference type="ARBA" id="ARBA00009713"/>
    </source>
</evidence>
<dbReference type="Pfam" id="PF14529">
    <property type="entry name" value="Exo_endo_phos_2"/>
    <property type="match status" value="1"/>
</dbReference>
<dbReference type="InterPro" id="IPR015943">
    <property type="entry name" value="WD40/YVTN_repeat-like_dom_sf"/>
</dbReference>
<feature type="compositionally biased region" description="Polar residues" evidence="4">
    <location>
        <begin position="177"/>
        <end position="195"/>
    </location>
</feature>
<evidence type="ECO:0000256" key="2">
    <source>
        <dbReference type="ARBA" id="ARBA00022574"/>
    </source>
</evidence>
<dbReference type="EMBL" id="OD002339">
    <property type="protein sequence ID" value="CAD7404929.1"/>
    <property type="molecule type" value="Genomic_DNA"/>
</dbReference>
<dbReference type="InterPro" id="IPR031488">
    <property type="entry name" value="Zn_ribbon_mio"/>
</dbReference>
<feature type="domain" description="GATOR2 complex protein MIO zinc-ribbon like" evidence="6">
    <location>
        <begin position="1512"/>
        <end position="1553"/>
    </location>
</feature>
<keyword evidence="2" id="KW-0853">WD repeat</keyword>
<dbReference type="SUPFAM" id="SSF56219">
    <property type="entry name" value="DNase I-like"/>
    <property type="match status" value="1"/>
</dbReference>
<dbReference type="Gene3D" id="2.130.10.10">
    <property type="entry name" value="YVTN repeat-like/Quinoprotein amine dehydrogenase"/>
    <property type="match status" value="1"/>
</dbReference>
<evidence type="ECO:0000259" key="5">
    <source>
        <dbReference type="Pfam" id="PF14529"/>
    </source>
</evidence>
<gene>
    <name evidence="8" type="ORF">TPSB3V08_LOCUS4732</name>
</gene>
<dbReference type="Pfam" id="PF21719">
    <property type="entry name" value="MIOS_a-sol"/>
    <property type="match status" value="1"/>
</dbReference>
<evidence type="ECO:0000313" key="8">
    <source>
        <dbReference type="EMBL" id="CAD7404929.1"/>
    </source>
</evidence>
<dbReference type="CDD" id="cd16691">
    <property type="entry name" value="mRING-H2-C3H3C2_Mio"/>
    <property type="match status" value="1"/>
</dbReference>
<feature type="region of interest" description="Disordered" evidence="4">
    <location>
        <begin position="177"/>
        <end position="212"/>
    </location>
</feature>
<sequence>MCIPYRPLNKPTHTAIDIAPSTYLYNVTAINLSTYAVIAFPVSKHAALTITLTSTLLHIFFAYHSITWPNCQVSPRTSAPEPEENTADRDSWDVGVTASTPRESSLLLQVFIMFPSPSDLLNYDLIQHLLKDMKQEFHTYTLPRDKPTKVVIKGLPPNMAIEDIQNELKGLEYPVTDASTSSFPQLRTRQNQASTEEARGAPPRTQNDKSTAASIHRSYAAVVQGQRARTQPPQQENSIFSDIKELLGLSDRPNVRGGGTAVFIKNNLQHYSHNYQNLQNLEATAVQVNTKSGSILFAAIYKPPTKTLLQQDLDTIIDADKIFLAGDLNSKHPNWNNRLTTRDGRTLNDHADRNDYIVIGPGEPTFYPSNPLQRPDVIDVVLTNIGVSSEELTVLKELDSDHNPMVCEITTNTEIKIKGLKQLRSTSDWEGFKISLNHSLPELIHITTTEETDAILQLFTNTVQEAYRLNTTSETVKHDLRPQNPDLDFLIAQKREARRVWQRDRTPHHRTAYNRLREQTDTHSNEIVRDLGRYDPAEQRHYKRPRLAYASDLVFDCCAHAHIGQGWGGRRDCQVDRALLLSQCRLRRDGGSVNLSSETGASLLATNTSHQYVKCVDIYPQPEPDILLAIGQANGKVVLTTFGPTAFDTLGLAGKELGWWAYMGMNPGILGMMEAPQHSYLLIWHPNLGSSQNGQHDLPRYAENRPSDMSEHQVLMHQGKVAPLLDLGRFEVSQVTRLCKPVYPEVPSHARQCNTVAWNPTDCNLLAAGLEKYRSDHSVLLWDVLKCPINTDRGPDVTRPVAELGYSETTHSLAWFNTQSRSLVVGSNNKHLKVLDLRDSAKAVNMTQTKAVYGLVVDPHNDYQIASFFENQIAIWDTRNFEKPILTLTQNKHVTKVLWCPTRHNLLGSLVRDSPALFLYDIQHTTVGNEEVEPSVLERSVIPGTGNNIASFSWHPTHENRLLAISLSGGLTDYVVFERITLNWSPSSHVVWTHGRRFLKLITDKDQLYTKLNDTSVTIKRRALTEYGLKEDLWQNGDLADDDDLKNLWYWLYLSRSLVEEGNMWGVNSRLPGVRSVLKLDGVNMNNSSPLVKSDMECLPWADEVYVNIYSSTKIYRSDDREKALQLCGWKFDRETTFMAFLDRLESDEAYSRAAAIAVFSLKLRLAIEILNRGFEAQIKMGHVSSLNIVAMALSGFSDDRNSMWRELCLKSLLQLTDPYLRAMFAFLTAENGNYDAVLNESGMAVEDQVAFALTFLSDQKLGDYLKHLTNKLVQEGDLAGMLLTVPRLTLSFQIRSKTDATLEALIGQESAPKPPPPLKGYTCKNSEIERSEQVGVTADIDKASVNTSDSYWDEINLEDQDNPHQPLHIYAEVPGANSDGVELLQNYLDITGDVQSVSLLGMRVFPGNLVQSQLIQEWISNYRTLLNVWRLWKQRAQFDIAMSAYSPSEKPAQQVFVSCNFCGKSVSAQMNGMNRNRTALARLGGTSQKLKVQYMPMNNINGRSGSSTAKLAEFGTWFTWCQSCRHGGHAAHMTHWFREHLECPVTACTCRCISLDAACKVTPVLSSKT</sequence>
<evidence type="ECO:0000259" key="6">
    <source>
        <dbReference type="Pfam" id="PF17034"/>
    </source>
</evidence>
<reference evidence="8" key="1">
    <citation type="submission" date="2020-11" db="EMBL/GenBank/DDBJ databases">
        <authorList>
            <person name="Tran Van P."/>
        </authorList>
    </citation>
    <scope>NUCLEOTIDE SEQUENCE</scope>
</reference>
<dbReference type="GO" id="GO:0034198">
    <property type="term" value="P:cellular response to amino acid starvation"/>
    <property type="evidence" value="ECO:0007669"/>
    <property type="project" value="TreeGrafter"/>
</dbReference>
<dbReference type="InterPro" id="IPR049092">
    <property type="entry name" value="MIOS_a-sol"/>
</dbReference>
<dbReference type="InterPro" id="IPR036691">
    <property type="entry name" value="Endo/exonu/phosph_ase_sf"/>
</dbReference>
<dbReference type="InterPro" id="IPR005135">
    <property type="entry name" value="Endo/exonuclease/phosphatase"/>
</dbReference>
<dbReference type="PANTHER" id="PTHR16453:SF9">
    <property type="entry name" value="GATOR COMPLEX PROTEIN MIOS"/>
    <property type="match status" value="1"/>
</dbReference>
<accession>A0A7R9H0U9</accession>
<dbReference type="GO" id="GO:1904263">
    <property type="term" value="P:positive regulation of TORC1 signaling"/>
    <property type="evidence" value="ECO:0007669"/>
    <property type="project" value="TreeGrafter"/>
</dbReference>
<feature type="domain" description="Endonuclease/exonuclease/phosphatase" evidence="5">
    <location>
        <begin position="295"/>
        <end position="405"/>
    </location>
</feature>
<dbReference type="Gene3D" id="3.60.10.10">
    <property type="entry name" value="Endonuclease/exonuclease/phosphatase"/>
    <property type="match status" value="1"/>
</dbReference>
<dbReference type="Pfam" id="PF21720">
    <property type="entry name" value="MIOS_WD40"/>
    <property type="match status" value="2"/>
</dbReference>
<evidence type="ECO:0000256" key="3">
    <source>
        <dbReference type="ARBA" id="ARBA00022737"/>
    </source>
</evidence>
<dbReference type="GO" id="GO:0003824">
    <property type="term" value="F:catalytic activity"/>
    <property type="evidence" value="ECO:0007669"/>
    <property type="project" value="InterPro"/>
</dbReference>
<name>A0A7R9H0U9_TIMPO</name>
<proteinExistence type="inferred from homology"/>
<organism evidence="8">
    <name type="scientific">Timema poppense</name>
    <name type="common">Walking stick</name>
    <dbReference type="NCBI Taxonomy" id="170557"/>
    <lineage>
        <taxon>Eukaryota</taxon>
        <taxon>Metazoa</taxon>
        <taxon>Ecdysozoa</taxon>
        <taxon>Arthropoda</taxon>
        <taxon>Hexapoda</taxon>
        <taxon>Insecta</taxon>
        <taxon>Pterygota</taxon>
        <taxon>Neoptera</taxon>
        <taxon>Polyneoptera</taxon>
        <taxon>Phasmatodea</taxon>
        <taxon>Timematodea</taxon>
        <taxon>Timematoidea</taxon>
        <taxon>Timematidae</taxon>
        <taxon>Timema</taxon>
    </lineage>
</organism>
<dbReference type="InterPro" id="IPR036322">
    <property type="entry name" value="WD40_repeat_dom_sf"/>
</dbReference>
<keyword evidence="3" id="KW-0677">Repeat</keyword>
<protein>
    <submittedName>
        <fullName evidence="8">Uncharacterized protein</fullName>
    </submittedName>
</protein>
<feature type="domain" description="MIOS-like alpha-solenoid" evidence="7">
    <location>
        <begin position="1019"/>
        <end position="1256"/>
    </location>
</feature>
<dbReference type="Pfam" id="PF17034">
    <property type="entry name" value="zinc_ribbon_16"/>
    <property type="match status" value="1"/>
</dbReference>
<evidence type="ECO:0000256" key="4">
    <source>
        <dbReference type="SAM" id="MobiDB-lite"/>
    </source>
</evidence>
<comment type="similarity">
    <text evidence="1">Belongs to the WD repeat mio family.</text>
</comment>